<reference evidence="2" key="2">
    <citation type="journal article" date="2024" name="Plant">
        <title>Genomic evolution and insights into agronomic trait innovations of Sesamum species.</title>
        <authorList>
            <person name="Miao H."/>
            <person name="Wang L."/>
            <person name="Qu L."/>
            <person name="Liu H."/>
            <person name="Sun Y."/>
            <person name="Le M."/>
            <person name="Wang Q."/>
            <person name="Wei S."/>
            <person name="Zheng Y."/>
            <person name="Lin W."/>
            <person name="Duan Y."/>
            <person name="Cao H."/>
            <person name="Xiong S."/>
            <person name="Wang X."/>
            <person name="Wei L."/>
            <person name="Li C."/>
            <person name="Ma Q."/>
            <person name="Ju M."/>
            <person name="Zhao R."/>
            <person name="Li G."/>
            <person name="Mu C."/>
            <person name="Tian Q."/>
            <person name="Mei H."/>
            <person name="Zhang T."/>
            <person name="Gao T."/>
            <person name="Zhang H."/>
        </authorList>
    </citation>
    <scope>NUCLEOTIDE SEQUENCE</scope>
    <source>
        <strain evidence="2">G02</strain>
    </source>
</reference>
<comment type="caution">
    <text evidence="2">The sequence shown here is derived from an EMBL/GenBank/DDBJ whole genome shotgun (WGS) entry which is preliminary data.</text>
</comment>
<proteinExistence type="predicted"/>
<accession>A0AAW2W2Q9</accession>
<sequence length="68" mass="6810">MNGAKQSVEAVGCKNISVGERSALEGSPCASSSGRSGSENVGLSNANIGENSMPRKSKGSSVRFVHGG</sequence>
<name>A0AAW2W2Q9_SESRA</name>
<evidence type="ECO:0000313" key="2">
    <source>
        <dbReference type="EMBL" id="KAL0436234.1"/>
    </source>
</evidence>
<protein>
    <submittedName>
        <fullName evidence="2">Uncharacterized protein</fullName>
    </submittedName>
</protein>
<organism evidence="2">
    <name type="scientific">Sesamum radiatum</name>
    <name type="common">Black benniseed</name>
    <dbReference type="NCBI Taxonomy" id="300843"/>
    <lineage>
        <taxon>Eukaryota</taxon>
        <taxon>Viridiplantae</taxon>
        <taxon>Streptophyta</taxon>
        <taxon>Embryophyta</taxon>
        <taxon>Tracheophyta</taxon>
        <taxon>Spermatophyta</taxon>
        <taxon>Magnoliopsida</taxon>
        <taxon>eudicotyledons</taxon>
        <taxon>Gunneridae</taxon>
        <taxon>Pentapetalae</taxon>
        <taxon>asterids</taxon>
        <taxon>lamiids</taxon>
        <taxon>Lamiales</taxon>
        <taxon>Pedaliaceae</taxon>
        <taxon>Sesamum</taxon>
    </lineage>
</organism>
<evidence type="ECO:0000256" key="1">
    <source>
        <dbReference type="SAM" id="MobiDB-lite"/>
    </source>
</evidence>
<dbReference type="EMBL" id="JACGWJ010000002">
    <property type="protein sequence ID" value="KAL0436234.1"/>
    <property type="molecule type" value="Genomic_DNA"/>
</dbReference>
<reference evidence="2" key="1">
    <citation type="submission" date="2020-06" db="EMBL/GenBank/DDBJ databases">
        <authorList>
            <person name="Li T."/>
            <person name="Hu X."/>
            <person name="Zhang T."/>
            <person name="Song X."/>
            <person name="Zhang H."/>
            <person name="Dai N."/>
            <person name="Sheng W."/>
            <person name="Hou X."/>
            <person name="Wei L."/>
        </authorList>
    </citation>
    <scope>NUCLEOTIDE SEQUENCE</scope>
    <source>
        <strain evidence="2">G02</strain>
        <tissue evidence="2">Leaf</tissue>
    </source>
</reference>
<gene>
    <name evidence="2" type="ORF">Sradi_0331300</name>
</gene>
<feature type="compositionally biased region" description="Low complexity" evidence="1">
    <location>
        <begin position="26"/>
        <end position="42"/>
    </location>
</feature>
<dbReference type="AlphaFoldDB" id="A0AAW2W2Q9"/>
<feature type="region of interest" description="Disordered" evidence="1">
    <location>
        <begin position="24"/>
        <end position="68"/>
    </location>
</feature>